<dbReference type="OrthoDB" id="4135055at2759"/>
<evidence type="ECO:0000313" key="1">
    <source>
        <dbReference type="EMBL" id="OAL34270.1"/>
    </source>
</evidence>
<dbReference type="GeneID" id="34589940"/>
<dbReference type="EMBL" id="LVCJ01000041">
    <property type="protein sequence ID" value="OAL34270.1"/>
    <property type="molecule type" value="Genomic_DNA"/>
</dbReference>
<comment type="caution">
    <text evidence="1">The sequence shown here is derived from an EMBL/GenBank/DDBJ whole genome shotgun (WGS) entry which is preliminary data.</text>
</comment>
<name>A0A178CWL6_9EURO</name>
<protein>
    <submittedName>
        <fullName evidence="1">Uncharacterized protein</fullName>
    </submittedName>
</protein>
<dbReference type="RefSeq" id="XP_022499282.1">
    <property type="nucleotide sequence ID" value="XM_022644815.1"/>
</dbReference>
<evidence type="ECO:0000313" key="2">
    <source>
        <dbReference type="Proteomes" id="UP000185904"/>
    </source>
</evidence>
<proteinExistence type="predicted"/>
<dbReference type="AlphaFoldDB" id="A0A178CWL6"/>
<keyword evidence="2" id="KW-1185">Reference proteome</keyword>
<organism evidence="1 2">
    <name type="scientific">Fonsecaea nubica</name>
    <dbReference type="NCBI Taxonomy" id="856822"/>
    <lineage>
        <taxon>Eukaryota</taxon>
        <taxon>Fungi</taxon>
        <taxon>Dikarya</taxon>
        <taxon>Ascomycota</taxon>
        <taxon>Pezizomycotina</taxon>
        <taxon>Eurotiomycetes</taxon>
        <taxon>Chaetothyriomycetidae</taxon>
        <taxon>Chaetothyriales</taxon>
        <taxon>Herpotrichiellaceae</taxon>
        <taxon>Fonsecaea</taxon>
    </lineage>
</organism>
<gene>
    <name evidence="1" type="ORF">AYO20_06526</name>
</gene>
<dbReference type="Proteomes" id="UP000185904">
    <property type="component" value="Unassembled WGS sequence"/>
</dbReference>
<accession>A0A178CWL6</accession>
<sequence length="290" mass="32492">MKDRLEGASGDQLSDDFIFGIIMATVAESRISPPGVSNIHLKAYEAVVAARGGLRAILLASADPIPHTSHLMPLVVSEPLPDEVVFQEHYSDQAIDVLQFLAKGENKVDPSKLIFSTTDKQVPHKSQRASALKLTMDDDLYPPLASKAIEPFLQPDTWEYPRYTKISSHFLALFIMVSTLWKLRRTSLLQRFFLDRVDTLFVKSSALDSNGKYVINLEGFSWLVIKAAFEVYEAFGDKKVIHCNKVDMLMDAASGLKLLMVCDEPVRRDLIAFLCRCLLDIRETPSIDSD</sequence>
<reference evidence="1 2" key="1">
    <citation type="submission" date="2016-03" db="EMBL/GenBank/DDBJ databases">
        <title>The draft genome sequence of Fonsecaea nubica causative agent of cutaneous subcutaneous infection in human host.</title>
        <authorList>
            <person name="Costa F."/>
            <person name="Sybren D.H."/>
            <person name="Raittz R.T."/>
            <person name="Weiss V.A."/>
            <person name="Leao A.C."/>
            <person name="Gomes R."/>
            <person name="De Souza E.M."/>
            <person name="Pedrosa F.O."/>
            <person name="Steffens M.B."/>
            <person name="Bombassaro A."/>
            <person name="Tadra-Sfeir M.Z."/>
            <person name="Moreno L.F."/>
            <person name="Najafzadeh M.J."/>
            <person name="Felipe M.S."/>
            <person name="Teixeira M."/>
            <person name="Sun J."/>
            <person name="Xi L."/>
            <person name="Castro M.A."/>
            <person name="Vicente V.A."/>
        </authorList>
    </citation>
    <scope>NUCLEOTIDE SEQUENCE [LARGE SCALE GENOMIC DNA]</scope>
    <source>
        <strain evidence="1 2">CBS 269.64</strain>
    </source>
</reference>